<evidence type="ECO:0000256" key="5">
    <source>
        <dbReference type="ARBA" id="ARBA00022737"/>
    </source>
</evidence>
<dbReference type="InterPro" id="IPR034001">
    <property type="entry name" value="ABCG_PDR_1"/>
</dbReference>
<dbReference type="Pfam" id="PF01061">
    <property type="entry name" value="ABC2_membrane"/>
    <property type="match status" value="2"/>
</dbReference>
<dbReference type="InterPro" id="IPR029481">
    <property type="entry name" value="ABC_trans_N"/>
</dbReference>
<feature type="transmembrane region" description="Helical" evidence="11">
    <location>
        <begin position="501"/>
        <end position="526"/>
    </location>
</feature>
<proteinExistence type="inferred from homology"/>
<dbReference type="GO" id="GO:1990961">
    <property type="term" value="P:xenobiotic detoxification by transmembrane export across the plasma membrane"/>
    <property type="evidence" value="ECO:0007669"/>
    <property type="project" value="InterPro"/>
</dbReference>
<reference evidence="13" key="1">
    <citation type="submission" date="2014-03" db="EMBL/GenBank/DDBJ databases">
        <authorList>
            <person name="Casaregola S."/>
        </authorList>
    </citation>
    <scope>NUCLEOTIDE SEQUENCE [LARGE SCALE GENOMIC DNA]</scope>
    <source>
        <strain evidence="13">CLIB 918</strain>
    </source>
</reference>
<dbReference type="InterPro" id="IPR013525">
    <property type="entry name" value="ABC2_TM"/>
</dbReference>
<keyword evidence="7 13" id="KW-0067">ATP-binding</keyword>
<keyword evidence="9 11" id="KW-0472">Membrane</keyword>
<evidence type="ECO:0000256" key="4">
    <source>
        <dbReference type="ARBA" id="ARBA00022692"/>
    </source>
</evidence>
<keyword evidence="3" id="KW-0813">Transport</keyword>
<dbReference type="InterPro" id="IPR043926">
    <property type="entry name" value="ABCG_dom"/>
</dbReference>
<dbReference type="SMART" id="SM00382">
    <property type="entry name" value="AAA"/>
    <property type="match status" value="2"/>
</dbReference>
<keyword evidence="14" id="KW-1185">Reference proteome</keyword>
<evidence type="ECO:0000256" key="8">
    <source>
        <dbReference type="ARBA" id="ARBA00022989"/>
    </source>
</evidence>
<feature type="transmembrane region" description="Helical" evidence="11">
    <location>
        <begin position="532"/>
        <end position="558"/>
    </location>
</feature>
<dbReference type="Pfam" id="PF14510">
    <property type="entry name" value="ABC_trans_N"/>
    <property type="match status" value="1"/>
</dbReference>
<keyword evidence="4 11" id="KW-0812">Transmembrane</keyword>
<dbReference type="Pfam" id="PF00005">
    <property type="entry name" value="ABC_tran"/>
    <property type="match status" value="2"/>
</dbReference>
<gene>
    <name evidence="13" type="ORF">BN980_GECA32s00527g</name>
</gene>
<evidence type="ECO:0000256" key="1">
    <source>
        <dbReference type="ARBA" id="ARBA00004141"/>
    </source>
</evidence>
<dbReference type="FunFam" id="3.40.50.300:FF:000054">
    <property type="entry name" value="ABC multidrug transporter atrF"/>
    <property type="match status" value="1"/>
</dbReference>
<dbReference type="InterPro" id="IPR010929">
    <property type="entry name" value="PDR_CDR_ABC"/>
</dbReference>
<organism evidence="13 14">
    <name type="scientific">Geotrichum candidum</name>
    <name type="common">Oospora lactis</name>
    <name type="synonym">Dipodascus geotrichum</name>
    <dbReference type="NCBI Taxonomy" id="1173061"/>
    <lineage>
        <taxon>Eukaryota</taxon>
        <taxon>Fungi</taxon>
        <taxon>Dikarya</taxon>
        <taxon>Ascomycota</taxon>
        <taxon>Saccharomycotina</taxon>
        <taxon>Dipodascomycetes</taxon>
        <taxon>Dipodascales</taxon>
        <taxon>Dipodascaceae</taxon>
        <taxon>Geotrichum</taxon>
    </lineage>
</organism>
<dbReference type="GO" id="GO:0016887">
    <property type="term" value="F:ATP hydrolysis activity"/>
    <property type="evidence" value="ECO:0007669"/>
    <property type="project" value="InterPro"/>
</dbReference>
<comment type="caution">
    <text evidence="13">The sequence shown here is derived from an EMBL/GenBank/DDBJ whole genome shotgun (WGS) entry which is preliminary data.</text>
</comment>
<dbReference type="Gene3D" id="3.40.50.300">
    <property type="entry name" value="P-loop containing nucleotide triphosphate hydrolases"/>
    <property type="match status" value="2"/>
</dbReference>
<dbReference type="PROSITE" id="PS50893">
    <property type="entry name" value="ABC_TRANSPORTER_2"/>
    <property type="match status" value="2"/>
</dbReference>
<dbReference type="CDD" id="cd03233">
    <property type="entry name" value="ABCG_PDR_domain1"/>
    <property type="match status" value="1"/>
</dbReference>
<dbReference type="Pfam" id="PF06422">
    <property type="entry name" value="PDR_CDR"/>
    <property type="match status" value="1"/>
</dbReference>
<evidence type="ECO:0000256" key="9">
    <source>
        <dbReference type="ARBA" id="ARBA00023136"/>
    </source>
</evidence>
<feature type="compositionally biased region" description="Polar residues" evidence="10">
    <location>
        <begin position="11"/>
        <end position="37"/>
    </location>
</feature>
<keyword evidence="5" id="KW-0677">Repeat</keyword>
<evidence type="ECO:0000256" key="11">
    <source>
        <dbReference type="SAM" id="Phobius"/>
    </source>
</evidence>
<feature type="transmembrane region" description="Helical" evidence="11">
    <location>
        <begin position="1442"/>
        <end position="1462"/>
    </location>
</feature>
<feature type="transmembrane region" description="Helical" evidence="11">
    <location>
        <begin position="1241"/>
        <end position="1267"/>
    </location>
</feature>
<dbReference type="InterPro" id="IPR003593">
    <property type="entry name" value="AAA+_ATPase"/>
</dbReference>
<dbReference type="Pfam" id="PF19055">
    <property type="entry name" value="ABC2_membrane_7"/>
    <property type="match status" value="1"/>
</dbReference>
<evidence type="ECO:0000256" key="7">
    <source>
        <dbReference type="ARBA" id="ARBA00022840"/>
    </source>
</evidence>
<evidence type="ECO:0000256" key="3">
    <source>
        <dbReference type="ARBA" id="ARBA00022448"/>
    </source>
</evidence>
<dbReference type="GO" id="GO:0005524">
    <property type="term" value="F:ATP binding"/>
    <property type="evidence" value="ECO:0007669"/>
    <property type="project" value="UniProtKB-KW"/>
</dbReference>
<feature type="transmembrane region" description="Helical" evidence="11">
    <location>
        <begin position="1287"/>
        <end position="1309"/>
    </location>
</feature>
<comment type="similarity">
    <text evidence="2">Belongs to the ABC transporter superfamily. ABCG family. PDR (TC 3.A.1.205) subfamily.</text>
</comment>
<feature type="transmembrane region" description="Helical" evidence="11">
    <location>
        <begin position="1171"/>
        <end position="1190"/>
    </location>
</feature>
<comment type="subcellular location">
    <subcellularLocation>
        <location evidence="1">Membrane</location>
        <topology evidence="1">Multi-pass membrane protein</topology>
    </subcellularLocation>
</comment>
<dbReference type="GO" id="GO:0140359">
    <property type="term" value="F:ABC-type transporter activity"/>
    <property type="evidence" value="ECO:0007669"/>
    <property type="project" value="InterPro"/>
</dbReference>
<evidence type="ECO:0000256" key="10">
    <source>
        <dbReference type="SAM" id="MobiDB-lite"/>
    </source>
</evidence>
<sequence>MGKSPTKENPGDSQIQQDPSTYADSNTGSNTDSNVDSNADETIHTLARQITNISTISSRRNSVGIPSDINPFVDFSNPKLNPNSPEFDSKAWLKHFVNLKSHDPERFPSRKAGISFKNLGVYGHGTAYDYQKTVINVINSSISYVLSLNKKKQKIQILRDFNGVVKPGETCVVLGRPGSGCSTLLKTLACNTYGFFINEESELNYQGIPKDAIKKTFRGEIIYSAETEDHFPHLTVGETLKFAALSRTPENRLPGVTREQHAEHTRDVIMASFGLLHTMNTLVGNDYIRGVSGGERKRVSIAEVCLNGSSLQCWDNSTRGLDAATALEFIKNLKNSSEISDAAIFVSLYQASQDAYDLFDKVTVLYEGRQIYFGPANEAKQFFENMGYYCPERQTTGDFLTSLTSSSERIPKSGMEEKVPRTADEFAQYWRNSPEFGKLIKEIDDFNSEHPIGSENLEEFKVSRQAEKSHHTRPSSPYTISFYMQVRICITRGFQRLRRNYVMPMTMVLGNTIIGFLMASMFYNLQSTTDSFFSRGACLFFSILFNALSSILEIFNLYEQRPIVEKHDRYALYRPSAEAVASFIVDLPAKILTSIFFNIIIYFLTNLRREPGPFFAFFLFSFICQINMCLIFRTIGSMTRSVSEALSPACLMILALVTTAGFVIPKPNMHPWFKWIIYVNPIAYGFESLMINEFRNRLFECSGFIPRGGPYDEVGPTNRICSVVGSVLGEPEVQGTDYIVKSFEYLPKHMWRNFGVIIAFCVLSSVTYIGATEVVRAKKSKGEVLIFQRNHKQNKLLKLNHHQDDVESGGGSNDNTMEHPDTKDQVNIERQHGIFQWKDVCYDIKIKNEPRRLLDHVDGWVEPGTLTALMGASGAGKTTLLDVLANRVTMGVITGDMLVNGNQRENSFQRKTGYVQQQDVHLETSTVREALRFSALLRQPARISTKEKIEYVEEVIKILEMEEYADAVVGVPGEGLNVEQRKRLTIGVELAAKPELLLFLDEPTSGLDSQTAWSICALMRKLVNNGQAILCTIHQPSAMLFQEFDRLLFLQKGGQTVYFGDIGKNASTLINYFERNGSIPCPPSANPAEWMLKVIGAAPGSHTDIDWFQTWRNSPEIAKLHTELDEKAAKLRGTVNDDPSLNKSFAASYPYQIILVTQRVFQQYWRTPSYIWSKIGQCIASPIFVGFTYWKADNTLQGMQNQMFSVFVFLLIFAPLVEQILPNFVTQRALYEVRERPSKTYSWVAFMLSNIIAELPWQTLVSVIAFFCYYYPVGYYRNAGDDVHERGAVFFMIVWGFFLFTSTFSHMVVAGIENEHTAGTMATILFTICLGFSGVLATPEQLPGFWIFMYRISPLTYIVSGLMAAGTADSPVVCSAVEVLQMFPPPNMTCSEYLEPFARVAGGYVTNLTSSPSLCGYCAMRNTDTYLTTIHSFLKDTWRNFGFIWIYIIFNIVAACCLYWLIRVPKSWNKKKKL</sequence>
<accession>A0A0J9XKQ0</accession>
<keyword evidence="8 11" id="KW-1133">Transmembrane helix</keyword>
<evidence type="ECO:0000256" key="6">
    <source>
        <dbReference type="ARBA" id="ARBA00022741"/>
    </source>
</evidence>
<dbReference type="PANTHER" id="PTHR19241">
    <property type="entry name" value="ATP-BINDING CASSETTE TRANSPORTER"/>
    <property type="match status" value="1"/>
</dbReference>
<feature type="domain" description="ABC transporter" evidence="12">
    <location>
        <begin position="835"/>
        <end position="1078"/>
    </location>
</feature>
<dbReference type="InterPro" id="IPR034003">
    <property type="entry name" value="ABCG_PDR_2"/>
</dbReference>
<dbReference type="STRING" id="1173061.A0A0J9XKQ0"/>
<feature type="transmembrane region" description="Helical" evidence="11">
    <location>
        <begin position="1202"/>
        <end position="1221"/>
    </location>
</feature>
<feature type="transmembrane region" description="Helical" evidence="11">
    <location>
        <begin position="1321"/>
        <end position="1339"/>
    </location>
</feature>
<dbReference type="GO" id="GO:0016020">
    <property type="term" value="C:membrane"/>
    <property type="evidence" value="ECO:0007669"/>
    <property type="project" value="UniProtKB-SubCell"/>
</dbReference>
<evidence type="ECO:0000259" key="12">
    <source>
        <dbReference type="PROSITE" id="PS50893"/>
    </source>
</evidence>
<evidence type="ECO:0000313" key="14">
    <source>
        <dbReference type="Proteomes" id="UP000242525"/>
    </source>
</evidence>
<feature type="transmembrane region" description="Helical" evidence="11">
    <location>
        <begin position="614"/>
        <end position="633"/>
    </location>
</feature>
<dbReference type="OrthoDB" id="245989at2759"/>
<dbReference type="InterPro" id="IPR005285">
    <property type="entry name" value="Drug-R_PDR/CDR"/>
</dbReference>
<dbReference type="InterPro" id="IPR027417">
    <property type="entry name" value="P-loop_NTPase"/>
</dbReference>
<name>A0A0J9XKQ0_GEOCN</name>
<feature type="transmembrane region" description="Helical" evidence="11">
    <location>
        <begin position="750"/>
        <end position="771"/>
    </location>
</feature>
<protein>
    <submittedName>
        <fullName evidence="13">Similar to Saccharomyces cerevisiae YDR011W SNQ2 Plasma membrane ATP-binding cassette (ABC) transporter</fullName>
    </submittedName>
</protein>
<dbReference type="CDD" id="cd03232">
    <property type="entry name" value="ABCG_PDR_domain2"/>
    <property type="match status" value="1"/>
</dbReference>
<dbReference type="SUPFAM" id="SSF52540">
    <property type="entry name" value="P-loop containing nucleoside triphosphate hydrolases"/>
    <property type="match status" value="2"/>
</dbReference>
<dbReference type="EMBL" id="CCBN010000028">
    <property type="protein sequence ID" value="CDO57974.1"/>
    <property type="molecule type" value="Genomic_DNA"/>
</dbReference>
<feature type="transmembrane region" description="Helical" evidence="11">
    <location>
        <begin position="579"/>
        <end position="602"/>
    </location>
</feature>
<feature type="transmembrane region" description="Helical" evidence="11">
    <location>
        <begin position="645"/>
        <end position="664"/>
    </location>
</feature>
<feature type="compositionally biased region" description="Basic and acidic residues" evidence="10">
    <location>
        <begin position="1"/>
        <end position="10"/>
    </location>
</feature>
<dbReference type="NCBIfam" id="TIGR00956">
    <property type="entry name" value="3a01205"/>
    <property type="match status" value="1"/>
</dbReference>
<dbReference type="InterPro" id="IPR003439">
    <property type="entry name" value="ABC_transporter-like_ATP-bd"/>
</dbReference>
<evidence type="ECO:0000256" key="2">
    <source>
        <dbReference type="ARBA" id="ARBA00006012"/>
    </source>
</evidence>
<feature type="region of interest" description="Disordered" evidence="10">
    <location>
        <begin position="1"/>
        <end position="37"/>
    </location>
</feature>
<feature type="domain" description="ABC transporter" evidence="12">
    <location>
        <begin position="143"/>
        <end position="392"/>
    </location>
</feature>
<evidence type="ECO:0000313" key="13">
    <source>
        <dbReference type="EMBL" id="CDO57974.1"/>
    </source>
</evidence>
<dbReference type="Proteomes" id="UP000242525">
    <property type="component" value="Unassembled WGS sequence"/>
</dbReference>
<keyword evidence="6" id="KW-0547">Nucleotide-binding</keyword>